<proteinExistence type="inferred from homology"/>
<dbReference type="PROSITE" id="PS52016">
    <property type="entry name" value="TONB_DEPENDENT_REC_3"/>
    <property type="match status" value="1"/>
</dbReference>
<evidence type="ECO:0000313" key="13">
    <source>
        <dbReference type="EMBL" id="MDA5192635.1"/>
    </source>
</evidence>
<evidence type="ECO:0000256" key="8">
    <source>
        <dbReference type="PROSITE-ProRule" id="PRU01360"/>
    </source>
</evidence>
<dbReference type="InterPro" id="IPR037066">
    <property type="entry name" value="Plug_dom_sf"/>
</dbReference>
<keyword evidence="3 8" id="KW-1134">Transmembrane beta strand</keyword>
<dbReference type="EMBL" id="JANWOI010000001">
    <property type="protein sequence ID" value="MDA5192635.1"/>
    <property type="molecule type" value="Genomic_DNA"/>
</dbReference>
<feature type="domain" description="TonB-dependent receptor plug" evidence="12">
    <location>
        <begin position="63"/>
        <end position="183"/>
    </location>
</feature>
<feature type="signal peptide" evidence="10">
    <location>
        <begin position="1"/>
        <end position="31"/>
    </location>
</feature>
<dbReference type="SUPFAM" id="SSF56935">
    <property type="entry name" value="Porins"/>
    <property type="match status" value="1"/>
</dbReference>
<keyword evidence="7 8" id="KW-0998">Cell outer membrane</keyword>
<dbReference type="InterPro" id="IPR039426">
    <property type="entry name" value="TonB-dep_rcpt-like"/>
</dbReference>
<evidence type="ECO:0000256" key="1">
    <source>
        <dbReference type="ARBA" id="ARBA00004571"/>
    </source>
</evidence>
<dbReference type="InterPro" id="IPR036942">
    <property type="entry name" value="Beta-barrel_TonB_sf"/>
</dbReference>
<evidence type="ECO:0000259" key="12">
    <source>
        <dbReference type="Pfam" id="PF07715"/>
    </source>
</evidence>
<evidence type="ECO:0000256" key="5">
    <source>
        <dbReference type="ARBA" id="ARBA00023077"/>
    </source>
</evidence>
<protein>
    <submittedName>
        <fullName evidence="13">TonB-dependent receptor</fullName>
    </submittedName>
</protein>
<dbReference type="PANTHER" id="PTHR47234">
    <property type="match status" value="1"/>
</dbReference>
<feature type="domain" description="TonB-dependent receptor-like beta-barrel" evidence="11">
    <location>
        <begin position="399"/>
        <end position="842"/>
    </location>
</feature>
<dbReference type="GO" id="GO:0009279">
    <property type="term" value="C:cell outer membrane"/>
    <property type="evidence" value="ECO:0007669"/>
    <property type="project" value="UniProtKB-SubCell"/>
</dbReference>
<evidence type="ECO:0000256" key="4">
    <source>
        <dbReference type="ARBA" id="ARBA00022692"/>
    </source>
</evidence>
<comment type="caution">
    <text evidence="13">The sequence shown here is derived from an EMBL/GenBank/DDBJ whole genome shotgun (WGS) entry which is preliminary data.</text>
</comment>
<keyword evidence="13" id="KW-0675">Receptor</keyword>
<evidence type="ECO:0000256" key="7">
    <source>
        <dbReference type="ARBA" id="ARBA00023237"/>
    </source>
</evidence>
<dbReference type="PANTHER" id="PTHR47234:SF2">
    <property type="entry name" value="TONB-DEPENDENT RECEPTOR"/>
    <property type="match status" value="1"/>
</dbReference>
<dbReference type="RefSeq" id="WP_274942339.1">
    <property type="nucleotide sequence ID" value="NZ_JANWOI010000001.1"/>
</dbReference>
<evidence type="ECO:0000256" key="10">
    <source>
        <dbReference type="SAM" id="SignalP"/>
    </source>
</evidence>
<comment type="similarity">
    <text evidence="8 9">Belongs to the TonB-dependent receptor family.</text>
</comment>
<dbReference type="Proteomes" id="UP001141619">
    <property type="component" value="Unassembled WGS sequence"/>
</dbReference>
<accession>A0A9X3TV57</accession>
<reference evidence="13" key="2">
    <citation type="journal article" date="2023" name="Syst. Appl. Microbiol.">
        <title>Govania unica gen. nov., sp. nov., a rare biosphere bacterium that represents a novel family in the class Alphaproteobacteria.</title>
        <authorList>
            <person name="Vandamme P."/>
            <person name="Peeters C."/>
            <person name="Hettiarachchi A."/>
            <person name="Cnockaert M."/>
            <person name="Carlier A."/>
        </authorList>
    </citation>
    <scope>NUCLEOTIDE SEQUENCE</scope>
    <source>
        <strain evidence="13">LMG 31809</strain>
    </source>
</reference>
<name>A0A9X3TV57_9PROT</name>
<keyword evidence="2 8" id="KW-0813">Transport</keyword>
<evidence type="ECO:0000259" key="11">
    <source>
        <dbReference type="Pfam" id="PF00593"/>
    </source>
</evidence>
<gene>
    <name evidence="13" type="ORF">NYP16_01505</name>
</gene>
<dbReference type="AlphaFoldDB" id="A0A9X3TV57"/>
<keyword evidence="4 8" id="KW-0812">Transmembrane</keyword>
<comment type="subcellular location">
    <subcellularLocation>
        <location evidence="1 8">Cell outer membrane</location>
        <topology evidence="1 8">Multi-pass membrane protein</topology>
    </subcellularLocation>
</comment>
<feature type="chain" id="PRO_5040892846" evidence="10">
    <location>
        <begin position="32"/>
        <end position="894"/>
    </location>
</feature>
<evidence type="ECO:0000313" key="14">
    <source>
        <dbReference type="Proteomes" id="UP001141619"/>
    </source>
</evidence>
<evidence type="ECO:0000256" key="3">
    <source>
        <dbReference type="ARBA" id="ARBA00022452"/>
    </source>
</evidence>
<reference evidence="13" key="1">
    <citation type="submission" date="2022-08" db="EMBL/GenBank/DDBJ databases">
        <authorList>
            <person name="Vandamme P."/>
            <person name="Hettiarachchi A."/>
            <person name="Peeters C."/>
            <person name="Cnockaert M."/>
            <person name="Carlier A."/>
        </authorList>
    </citation>
    <scope>NUCLEOTIDE SEQUENCE</scope>
    <source>
        <strain evidence="13">LMG 31809</strain>
    </source>
</reference>
<evidence type="ECO:0000256" key="6">
    <source>
        <dbReference type="ARBA" id="ARBA00023136"/>
    </source>
</evidence>
<evidence type="ECO:0000256" key="9">
    <source>
        <dbReference type="RuleBase" id="RU003357"/>
    </source>
</evidence>
<dbReference type="InterPro" id="IPR000531">
    <property type="entry name" value="Beta-barrel_TonB"/>
</dbReference>
<keyword evidence="5 9" id="KW-0798">TonB box</keyword>
<keyword evidence="14" id="KW-1185">Reference proteome</keyword>
<dbReference type="InterPro" id="IPR012910">
    <property type="entry name" value="Plug_dom"/>
</dbReference>
<dbReference type="Pfam" id="PF07715">
    <property type="entry name" value="Plug"/>
    <property type="match status" value="1"/>
</dbReference>
<keyword evidence="6 8" id="KW-0472">Membrane</keyword>
<keyword evidence="10" id="KW-0732">Signal</keyword>
<dbReference type="Gene3D" id="2.170.130.10">
    <property type="entry name" value="TonB-dependent receptor, plug domain"/>
    <property type="match status" value="1"/>
</dbReference>
<evidence type="ECO:0000256" key="2">
    <source>
        <dbReference type="ARBA" id="ARBA00022448"/>
    </source>
</evidence>
<organism evidence="13 14">
    <name type="scientific">Govanella unica</name>
    <dbReference type="NCBI Taxonomy" id="2975056"/>
    <lineage>
        <taxon>Bacteria</taxon>
        <taxon>Pseudomonadati</taxon>
        <taxon>Pseudomonadota</taxon>
        <taxon>Alphaproteobacteria</taxon>
        <taxon>Emcibacterales</taxon>
        <taxon>Govanellaceae</taxon>
        <taxon>Govanella</taxon>
    </lineage>
</organism>
<sequence>MAQKKWLLASTALGAMAGLISTAVFISSASAQPKPAAKNGTGDDSAIIEQVLVTGTYIKRKSQLDSPAPLSIIDGADLAQQGFTSASDAARFMTINSGSELNSDAFTQNFSTGTANINLRGLGLSSTLVLINGRRQTLSSAYADDGDTFVDTNALMPLIMIDRIEVLKDGAAALYGTDAVAGVVNYITRNDFRGFEATARFQTTTQSSQRDVDLGLIGGWGNDKAQLVAALSYKRRSELLAADRDFTRGSGISASGQPGSVFGLVPGNPAFPAIDPGCAKGTNSIPHLLAPRPAGLPFDIGTCDFDFSPYYSLVPKEERIQAYATGNIKFSDSVEFFAELGYSGNSALRSNAPSFPVASPEAVPGNHPGIPAALRPLWPTSQPRLFLGRILGDAAGVSPSEHDSDTYRLVGGLRGDLTGTWSWETSVSYSKNRFFLMAEDVITSRYRAALNGHGGPDGNQWFNPFSTSIGATPDQIGIYNDPALIDYIVQPLTVHSSASLWTADARLSGSLLSLPAGDLGLAVGAQYRHEALAYDFNDAYNQQQFLFLVGGPNFKGSRDIQAGFVELAIPVINSFEIQAAARYEDYGHGVNTLDPKISALWRPLDSVTLRGSFGTAFRAPSLFQTLGSKTSLVNINMAGQSIFRAARTNGNLDLKPQNADVFNAGISWHPNSNFLASLDYWRFKYKNLIVQEDAQSIVKAALAGNAQAFSQLEYDGFNNLSMINVRYINAPSVTTDGIDMSASYTWPTAAGFVRLAGDATYVFKYNAVDQFGTPFEGAGRRNYGTFARSIPQWRGNAYLTVNNGNHLATAVFRYIDSYIDNENNAKVGAYTTLDVQYSYSFSGLFGGSGGSAITMGAINILDRQAPHLDTFGGYDSKVHDPRGRLVYVEFKQGF</sequence>
<dbReference type="Pfam" id="PF00593">
    <property type="entry name" value="TonB_dep_Rec_b-barrel"/>
    <property type="match status" value="1"/>
</dbReference>
<dbReference type="Gene3D" id="2.40.170.20">
    <property type="entry name" value="TonB-dependent receptor, beta-barrel domain"/>
    <property type="match status" value="1"/>
</dbReference>